<comment type="subcellular location">
    <subcellularLocation>
        <location evidence="2 16">Endoplasmic reticulum membrane</location>
    </subcellularLocation>
</comment>
<gene>
    <name evidence="19" type="ORF">QG37_00901</name>
</gene>
<name>A0A0L0P7G4_CANAR</name>
<dbReference type="Gene3D" id="3.40.50.2000">
    <property type="entry name" value="Glycogen Phosphorylase B"/>
    <property type="match status" value="2"/>
</dbReference>
<comment type="caution">
    <text evidence="19">The sequence shown here is derived from an EMBL/GenBank/DDBJ whole genome shotgun (WGS) entry which is preliminary data.</text>
</comment>
<dbReference type="GO" id="GO:0102704">
    <property type="term" value="F:GDP-Man:Man(2)GlcNAc(2)-PP-Dol alpha-1,6-mannosyltransferase activity"/>
    <property type="evidence" value="ECO:0007669"/>
    <property type="project" value="UniProtKB-UniRule"/>
</dbReference>
<evidence type="ECO:0000256" key="10">
    <source>
        <dbReference type="ARBA" id="ARBA00022692"/>
    </source>
</evidence>
<evidence type="ECO:0000256" key="8">
    <source>
        <dbReference type="ARBA" id="ARBA00022676"/>
    </source>
</evidence>
<dbReference type="VEuPathDB" id="FungiDB:B9J08_003714"/>
<evidence type="ECO:0000256" key="6">
    <source>
        <dbReference type="ARBA" id="ARBA00012649"/>
    </source>
</evidence>
<accession>A0A0L0P7G4</accession>
<organism evidence="19 20">
    <name type="scientific">Candidozyma auris</name>
    <name type="common">Yeast</name>
    <name type="synonym">Candida auris</name>
    <dbReference type="NCBI Taxonomy" id="498019"/>
    <lineage>
        <taxon>Eukaryota</taxon>
        <taxon>Fungi</taxon>
        <taxon>Dikarya</taxon>
        <taxon>Ascomycota</taxon>
        <taxon>Saccharomycotina</taxon>
        <taxon>Pichiomycetes</taxon>
        <taxon>Metschnikowiaceae</taxon>
        <taxon>Candidozyma</taxon>
    </lineage>
</organism>
<keyword evidence="13 16" id="KW-0472">Membrane</keyword>
<evidence type="ECO:0000313" key="20">
    <source>
        <dbReference type="Proteomes" id="UP000037122"/>
    </source>
</evidence>
<evidence type="ECO:0000259" key="18">
    <source>
        <dbReference type="Pfam" id="PF13439"/>
    </source>
</evidence>
<dbReference type="PANTHER" id="PTHR45918:SF1">
    <property type="entry name" value="ALPHA-1,3_1,6-MANNOSYLTRANSFERASE ALG2"/>
    <property type="match status" value="1"/>
</dbReference>
<dbReference type="EMBL" id="LGST01000007">
    <property type="protein sequence ID" value="KNE01966.1"/>
    <property type="molecule type" value="Genomic_DNA"/>
</dbReference>
<feature type="domain" description="Glycosyl transferase family 1" evidence="17">
    <location>
        <begin position="205"/>
        <end position="284"/>
    </location>
</feature>
<evidence type="ECO:0000256" key="15">
    <source>
        <dbReference type="ARBA" id="ARBA00045104"/>
    </source>
</evidence>
<dbReference type="SUPFAM" id="SSF53756">
    <property type="entry name" value="UDP-Glycosyltransferase/glycogen phosphorylase"/>
    <property type="match status" value="1"/>
</dbReference>
<evidence type="ECO:0000256" key="13">
    <source>
        <dbReference type="ARBA" id="ARBA00023136"/>
    </source>
</evidence>
<evidence type="ECO:0000256" key="14">
    <source>
        <dbReference type="ARBA" id="ARBA00045103"/>
    </source>
</evidence>
<dbReference type="VEuPathDB" id="FungiDB:CJJ09_000392"/>
<feature type="domain" description="Glycosyl transferase family 1" evidence="17">
    <location>
        <begin position="293"/>
        <end position="402"/>
    </location>
</feature>
<proteinExistence type="inferred from homology"/>
<dbReference type="AlphaFoldDB" id="A0A0L0P7G4"/>
<dbReference type="InterPro" id="IPR028098">
    <property type="entry name" value="Glyco_trans_4-like_N"/>
</dbReference>
<dbReference type="UniPathway" id="UPA00378"/>
<comment type="pathway">
    <text evidence="3 16">Protein modification; protein glycosylation.</text>
</comment>
<sequence>MSRIAFLHPDLGIGGAERLVVDAAVGLQDKGHDITIFTSHCDKTHCFEEVSSGQLKVVVHGDFLPTQILQRFHIVFAILRQLVLVISLILSGEIEKYDYFIVDQLSFAVPFLSIFSNKSSKVLFYCHFPDQLLVRKGGLIKKLYRMPFDTIEEWTTGVSDQIVVNSSFTKSIFHKTFTHLGHIDPKVIYPCIDKDASVDKATEQELQEFMKDNKFFLSINRFERLKNIPLAIEAYAALKKQHPNERLPKLVVAGGFDARVAENVQHLRELETLCEKLGLKHNTFRGKLVIMPLNVEVLFMPSIKTSLKNAMLRNAELLLYTPTFEHFGIVPVEAMLNKLPVLAINHGGPLESIISYDGTNIHEATGYNRNDDINEWASVLTEFAFPSDSNLKERLGENGYKRATSVFSRERMSEAFYQGLLDASKSHNKKGAIYSFLALWKLWFASLIIAFIAIVYKISFI</sequence>
<dbReference type="GO" id="GO:0005789">
    <property type="term" value="C:endoplasmic reticulum membrane"/>
    <property type="evidence" value="ECO:0007669"/>
    <property type="project" value="UniProtKB-SubCell"/>
</dbReference>
<evidence type="ECO:0000259" key="17">
    <source>
        <dbReference type="Pfam" id="PF00534"/>
    </source>
</evidence>
<comment type="catalytic activity">
    <reaction evidence="15 16">
        <text>an alpha-D-Man-(1-&gt;3)-beta-D-Man-(1-&gt;4)-beta-D-GlcNAc-(1-&gt;4)-alpha-D-GlcNAc-diphospho-di-trans,poly-cis-dolichol + GDP-alpha-D-mannose = an alpha-D-Man-(1-&gt;3)-[alpha-D-Man-(1-&gt;6)]-beta-D-Man-(1-&gt;4)-beta-D-GlcNAc-(1-&gt;4)-alpha-D-GlcNAc-diphospho-di-trans,poly-cis-dolichol + GDP + H(+)</text>
        <dbReference type="Rhea" id="RHEA:29519"/>
        <dbReference type="Rhea" id="RHEA-COMP:19513"/>
        <dbReference type="Rhea" id="RHEA-COMP:19515"/>
        <dbReference type="ChEBI" id="CHEBI:15378"/>
        <dbReference type="ChEBI" id="CHEBI:57527"/>
        <dbReference type="ChEBI" id="CHEBI:58189"/>
        <dbReference type="ChEBI" id="CHEBI:132510"/>
        <dbReference type="ChEBI" id="CHEBI:132511"/>
        <dbReference type="EC" id="2.4.1.257"/>
    </reaction>
    <physiologicalReaction direction="left-to-right" evidence="15 16">
        <dbReference type="Rhea" id="RHEA:29520"/>
    </physiologicalReaction>
</comment>
<evidence type="ECO:0000256" key="5">
    <source>
        <dbReference type="ARBA" id="ARBA00011969"/>
    </source>
</evidence>
<dbReference type="VEuPathDB" id="FungiDB:CJI96_0002247"/>
<comment type="similarity">
    <text evidence="4 16">Belongs to the glycosyltransferase group 1 family.</text>
</comment>
<dbReference type="EC" id="2.4.1.132" evidence="6 16"/>
<evidence type="ECO:0000256" key="3">
    <source>
        <dbReference type="ARBA" id="ARBA00004922"/>
    </source>
</evidence>
<dbReference type="EC" id="2.4.1.257" evidence="5 16"/>
<dbReference type="GO" id="GO:0004378">
    <property type="term" value="F:GDP-Man:Man(1)GlcNAc(2)-PP-Dol alpha-1,3-mannosyltransferase activity"/>
    <property type="evidence" value="ECO:0007669"/>
    <property type="project" value="UniProtKB-UniRule"/>
</dbReference>
<keyword evidence="12 16" id="KW-1133">Transmembrane helix</keyword>
<dbReference type="Pfam" id="PF13439">
    <property type="entry name" value="Glyco_transf_4"/>
    <property type="match status" value="1"/>
</dbReference>
<evidence type="ECO:0000256" key="12">
    <source>
        <dbReference type="ARBA" id="ARBA00022989"/>
    </source>
</evidence>
<comment type="catalytic activity">
    <reaction evidence="14 16">
        <text>a beta-D-Man-(1-&gt;4)-beta-D-GlcNAc-(1-&gt;4)-alpha-D-GlcNAc-diphospho-di-trans,poly-cis-dolichol + GDP-alpha-D-mannose = an alpha-D-Man-(1-&gt;3)-beta-D-Man-(1-&gt;4)-beta-D-GlcNAc-(1-&gt;4)-alpha-D-GlcNAc-diphospho-di-trans,poly-cis-dolichol + GDP + H(+)</text>
        <dbReference type="Rhea" id="RHEA:29515"/>
        <dbReference type="Rhea" id="RHEA-COMP:19511"/>
        <dbReference type="Rhea" id="RHEA-COMP:19513"/>
        <dbReference type="ChEBI" id="CHEBI:15378"/>
        <dbReference type="ChEBI" id="CHEBI:57527"/>
        <dbReference type="ChEBI" id="CHEBI:58189"/>
        <dbReference type="ChEBI" id="CHEBI:58472"/>
        <dbReference type="ChEBI" id="CHEBI:132510"/>
        <dbReference type="EC" id="2.4.1.132"/>
    </reaction>
    <physiologicalReaction direction="left-to-right" evidence="14 16">
        <dbReference type="Rhea" id="RHEA:29516"/>
    </physiologicalReaction>
</comment>
<dbReference type="CDD" id="cd03805">
    <property type="entry name" value="GT4_ALG2-like"/>
    <property type="match status" value="1"/>
</dbReference>
<evidence type="ECO:0000256" key="4">
    <source>
        <dbReference type="ARBA" id="ARBA00006122"/>
    </source>
</evidence>
<evidence type="ECO:0000313" key="19">
    <source>
        <dbReference type="EMBL" id="KNE01966.1"/>
    </source>
</evidence>
<protein>
    <recommendedName>
        <fullName evidence="7 16">Alpha-1,3/1,6-mannosyltransferase ALG2</fullName>
        <ecNumber evidence="6 16">2.4.1.132</ecNumber>
        <ecNumber evidence="5 16">2.4.1.257</ecNumber>
    </recommendedName>
    <alternativeName>
        <fullName evidence="16">GDP-Man:Man(1)GlcNAc(2)-PP-Dol alpha-1,3-mannosyltransferase</fullName>
    </alternativeName>
</protein>
<keyword evidence="11 16" id="KW-0256">Endoplasmic reticulum</keyword>
<reference evidence="20" key="1">
    <citation type="journal article" date="2015" name="BMC Genomics">
        <title>Draft genome of a commonly misdiagnosed multidrug resistant pathogen Candida auris.</title>
        <authorList>
            <person name="Chatterjee S."/>
            <person name="Alampalli S.V."/>
            <person name="Nageshan R.K."/>
            <person name="Chettiar S.T."/>
            <person name="Joshi S."/>
            <person name="Tatu U.S."/>
        </authorList>
    </citation>
    <scope>NUCLEOTIDE SEQUENCE [LARGE SCALE GENOMIC DNA]</scope>
    <source>
        <strain evidence="20">6684</strain>
    </source>
</reference>
<dbReference type="VEuPathDB" id="FungiDB:QG37_00901"/>
<keyword evidence="8 16" id="KW-0328">Glycosyltransferase</keyword>
<dbReference type="InterPro" id="IPR001296">
    <property type="entry name" value="Glyco_trans_1"/>
</dbReference>
<feature type="transmembrane region" description="Helical" evidence="16">
    <location>
        <begin position="433"/>
        <end position="456"/>
    </location>
</feature>
<dbReference type="VEuPathDB" id="FungiDB:CJI97_003788"/>
<dbReference type="VEuPathDB" id="FungiDB:CJJ07_002590"/>
<dbReference type="Proteomes" id="UP000037122">
    <property type="component" value="Unassembled WGS sequence"/>
</dbReference>
<keyword evidence="10 16" id="KW-0812">Transmembrane</keyword>
<evidence type="ECO:0000256" key="11">
    <source>
        <dbReference type="ARBA" id="ARBA00022824"/>
    </source>
</evidence>
<evidence type="ECO:0000256" key="1">
    <source>
        <dbReference type="ARBA" id="ARBA00003142"/>
    </source>
</evidence>
<dbReference type="PANTHER" id="PTHR45918">
    <property type="entry name" value="ALPHA-1,3/1,6-MANNOSYLTRANSFERASE ALG2"/>
    <property type="match status" value="1"/>
</dbReference>
<comment type="function">
    <text evidence="1 16">Mannosylates Man(2)GlcNAc(2)-dolichol diphosphate and Man(1)GlcNAc(2)-dolichol diphosphate to form Man(3)GlcNAc(2)-dolichol diphosphate.</text>
</comment>
<evidence type="ECO:0000256" key="9">
    <source>
        <dbReference type="ARBA" id="ARBA00022679"/>
    </source>
</evidence>
<dbReference type="Pfam" id="PF00534">
    <property type="entry name" value="Glycos_transf_1"/>
    <property type="match status" value="2"/>
</dbReference>
<dbReference type="InterPro" id="IPR027054">
    <property type="entry name" value="ALG2"/>
</dbReference>
<feature type="domain" description="Glycosyltransferase subfamily 4-like N-terminal" evidence="18">
    <location>
        <begin position="13"/>
        <end position="195"/>
    </location>
</feature>
<evidence type="ECO:0000256" key="2">
    <source>
        <dbReference type="ARBA" id="ARBA00004586"/>
    </source>
</evidence>
<evidence type="ECO:0000256" key="7">
    <source>
        <dbReference type="ARBA" id="ARBA00019218"/>
    </source>
</evidence>
<evidence type="ECO:0000256" key="16">
    <source>
        <dbReference type="RuleBase" id="RU367136"/>
    </source>
</evidence>
<keyword evidence="9 16" id="KW-0808">Transferase</keyword>